<dbReference type="Pfam" id="PF00528">
    <property type="entry name" value="BPD_transp_1"/>
    <property type="match status" value="1"/>
</dbReference>
<proteinExistence type="inferred from homology"/>
<keyword evidence="5 8" id="KW-0812">Transmembrane</keyword>
<evidence type="ECO:0000256" key="5">
    <source>
        <dbReference type="ARBA" id="ARBA00022692"/>
    </source>
</evidence>
<dbReference type="RefSeq" id="WP_187783534.1">
    <property type="nucleotide sequence ID" value="NZ_JACTVA010000007.1"/>
</dbReference>
<organism evidence="10 11">
    <name type="scientific">Teichococcus aerophilus</name>
    <dbReference type="NCBI Taxonomy" id="1224513"/>
    <lineage>
        <taxon>Bacteria</taxon>
        <taxon>Pseudomonadati</taxon>
        <taxon>Pseudomonadota</taxon>
        <taxon>Alphaproteobacteria</taxon>
        <taxon>Acetobacterales</taxon>
        <taxon>Roseomonadaceae</taxon>
        <taxon>Roseomonas</taxon>
    </lineage>
</organism>
<feature type="transmembrane region" description="Helical" evidence="8">
    <location>
        <begin position="495"/>
        <end position="515"/>
    </location>
</feature>
<keyword evidence="6 8" id="KW-1133">Transmembrane helix</keyword>
<feature type="transmembrane region" description="Helical" evidence="8">
    <location>
        <begin position="119"/>
        <end position="142"/>
    </location>
</feature>
<accession>A0ABR7RJN0</accession>
<feature type="transmembrane region" description="Helical" evidence="8">
    <location>
        <begin position="319"/>
        <end position="345"/>
    </location>
</feature>
<evidence type="ECO:0000256" key="6">
    <source>
        <dbReference type="ARBA" id="ARBA00022989"/>
    </source>
</evidence>
<dbReference type="InterPro" id="IPR000515">
    <property type="entry name" value="MetI-like"/>
</dbReference>
<sequence length="580" mass="62702">MTETATLPAPAIATRRPGFFARMRYLEPSTLLWILLVAVLLFLVAVPIGKLLIVSFEKQGTGGFTLSNYFTAYGRARYLEALGNSLILGTGAAALASVFAVPMAWAVSRTDMPGKGLSWAMVIGAFIMPPYLGAIGWILLAGPNSGFLNLAWRWVTGSSEPLVNVYSFAGLILVIALHSFPLIFIFVKSALDLISSEMEDAANILGAGTWKATLKVTLPLVWPSILGGIVVVFLETIALFGTPAIIGIPARINVVTTQLWQFFEYPVRVEVAAAYAMPLLLITMLIIGGQKRLLARKGYVSQTGKGGERREIRLGVWRWPIFAYCVLVSLLAVIMPVAVLLQASFARAWGNGLSWSNLTLDNYTYLLFRHEMALTSIWNTLWYSATAASAAVVIAVLVAYIVARKLVPFGSALGFLAMAPFVIPGIVMAIGFYAAYAPPPLALYGTALIIIFAFTARFLPIAFANASAAVRAVHPEMEEASRILGGGRLFTVRRITAPLILRSIIGGWLIVFIVASRELSSAVFLVGPRTRTMAVLLYDLSEAGNFEVLSAFGGLLLAITLVLVAIGMKLAGRDFMLRRN</sequence>
<evidence type="ECO:0000313" key="10">
    <source>
        <dbReference type="EMBL" id="MBC9206352.1"/>
    </source>
</evidence>
<evidence type="ECO:0000256" key="8">
    <source>
        <dbReference type="RuleBase" id="RU363032"/>
    </source>
</evidence>
<dbReference type="Gene3D" id="1.10.3720.10">
    <property type="entry name" value="MetI-like"/>
    <property type="match status" value="2"/>
</dbReference>
<dbReference type="CDD" id="cd06261">
    <property type="entry name" value="TM_PBP2"/>
    <property type="match status" value="2"/>
</dbReference>
<keyword evidence="11" id="KW-1185">Reference proteome</keyword>
<evidence type="ECO:0000256" key="7">
    <source>
        <dbReference type="ARBA" id="ARBA00023136"/>
    </source>
</evidence>
<name>A0ABR7RJN0_9PROT</name>
<evidence type="ECO:0000256" key="1">
    <source>
        <dbReference type="ARBA" id="ARBA00004429"/>
    </source>
</evidence>
<dbReference type="EMBL" id="JACTVA010000007">
    <property type="protein sequence ID" value="MBC9206352.1"/>
    <property type="molecule type" value="Genomic_DNA"/>
</dbReference>
<feature type="transmembrane region" description="Helical" evidence="8">
    <location>
        <begin position="265"/>
        <end position="287"/>
    </location>
</feature>
<feature type="transmembrane region" description="Helical" evidence="8">
    <location>
        <begin position="31"/>
        <end position="53"/>
    </location>
</feature>
<keyword evidence="3" id="KW-1003">Cell membrane</keyword>
<dbReference type="PANTHER" id="PTHR43357:SF4">
    <property type="entry name" value="INNER MEMBRANE ABC TRANSPORTER PERMEASE PROTEIN YDCV"/>
    <property type="match status" value="1"/>
</dbReference>
<reference evidence="10 11" key="1">
    <citation type="journal article" date="2013" name="Int. J. Syst. Evol. Microbiol.">
        <title>Roseomonas aerophila sp. nov., isolated from air.</title>
        <authorList>
            <person name="Kim S.J."/>
            <person name="Weon H.Y."/>
            <person name="Ahn J.H."/>
            <person name="Hong S.B."/>
            <person name="Seok S.J."/>
            <person name="Whang K.S."/>
            <person name="Kwon S.W."/>
        </authorList>
    </citation>
    <scope>NUCLEOTIDE SEQUENCE [LARGE SCALE GENOMIC DNA]</scope>
    <source>
        <strain evidence="10 11">NBRC 108923</strain>
    </source>
</reference>
<dbReference type="PROSITE" id="PS50928">
    <property type="entry name" value="ABC_TM1"/>
    <property type="match status" value="2"/>
</dbReference>
<evidence type="ECO:0000313" key="11">
    <source>
        <dbReference type="Proteomes" id="UP000626026"/>
    </source>
</evidence>
<feature type="transmembrane region" description="Helical" evidence="8">
    <location>
        <begin position="86"/>
        <end position="107"/>
    </location>
</feature>
<feature type="transmembrane region" description="Helical" evidence="8">
    <location>
        <begin position="415"/>
        <end position="435"/>
    </location>
</feature>
<feature type="domain" description="ABC transmembrane type-1" evidence="9">
    <location>
        <begin position="82"/>
        <end position="286"/>
    </location>
</feature>
<keyword evidence="4" id="KW-0997">Cell inner membrane</keyword>
<dbReference type="InterPro" id="IPR035906">
    <property type="entry name" value="MetI-like_sf"/>
</dbReference>
<dbReference type="SUPFAM" id="SSF161098">
    <property type="entry name" value="MetI-like"/>
    <property type="match status" value="2"/>
</dbReference>
<gene>
    <name evidence="10" type="ORF">IBL26_05855</name>
</gene>
<evidence type="ECO:0000256" key="2">
    <source>
        <dbReference type="ARBA" id="ARBA00022448"/>
    </source>
</evidence>
<comment type="caution">
    <text evidence="10">The sequence shown here is derived from an EMBL/GenBank/DDBJ whole genome shotgun (WGS) entry which is preliminary data.</text>
</comment>
<dbReference type="PANTHER" id="PTHR43357">
    <property type="entry name" value="INNER MEMBRANE ABC TRANSPORTER PERMEASE PROTEIN YDCV"/>
    <property type="match status" value="1"/>
</dbReference>
<evidence type="ECO:0000256" key="3">
    <source>
        <dbReference type="ARBA" id="ARBA00022475"/>
    </source>
</evidence>
<feature type="transmembrane region" description="Helical" evidence="8">
    <location>
        <begin position="548"/>
        <end position="571"/>
    </location>
</feature>
<keyword evidence="7 8" id="KW-0472">Membrane</keyword>
<feature type="domain" description="ABC transmembrane type-1" evidence="9">
    <location>
        <begin position="377"/>
        <end position="567"/>
    </location>
</feature>
<dbReference type="Proteomes" id="UP000626026">
    <property type="component" value="Unassembled WGS sequence"/>
</dbReference>
<feature type="transmembrane region" description="Helical" evidence="8">
    <location>
        <begin position="441"/>
        <end position="474"/>
    </location>
</feature>
<evidence type="ECO:0000256" key="4">
    <source>
        <dbReference type="ARBA" id="ARBA00022519"/>
    </source>
</evidence>
<protein>
    <submittedName>
        <fullName evidence="10">Iron ABC transporter permease</fullName>
    </submittedName>
</protein>
<feature type="transmembrane region" description="Helical" evidence="8">
    <location>
        <begin position="381"/>
        <end position="403"/>
    </location>
</feature>
<evidence type="ECO:0000259" key="9">
    <source>
        <dbReference type="PROSITE" id="PS50928"/>
    </source>
</evidence>
<feature type="transmembrane region" description="Helical" evidence="8">
    <location>
        <begin position="162"/>
        <end position="187"/>
    </location>
</feature>
<comment type="subcellular location">
    <subcellularLocation>
        <location evidence="1">Cell inner membrane</location>
        <topology evidence="1">Multi-pass membrane protein</topology>
    </subcellularLocation>
    <subcellularLocation>
        <location evidence="8">Cell membrane</location>
        <topology evidence="8">Multi-pass membrane protein</topology>
    </subcellularLocation>
</comment>
<feature type="transmembrane region" description="Helical" evidence="8">
    <location>
        <begin position="220"/>
        <end position="245"/>
    </location>
</feature>
<comment type="similarity">
    <text evidence="8">Belongs to the binding-protein-dependent transport system permease family.</text>
</comment>
<keyword evidence="2 8" id="KW-0813">Transport</keyword>